<dbReference type="AlphaFoldDB" id="C0ING7"/>
<organism evidence="1">
    <name type="scientific">uncultured bacterium BLR12</name>
    <dbReference type="NCBI Taxonomy" id="506514"/>
    <lineage>
        <taxon>Bacteria</taxon>
        <taxon>environmental samples</taxon>
    </lineage>
</organism>
<sequence length="702" mass="78819">MDINIKLRDSVNVSHSIDAIRRWYLIPNVRILIVVDGPIGVDSADFGLGMVIDTLESESFYSNVRFRITCATRAGAPQTNPSATSTQFKYRGFRFDMAGFNINNYDQIWFFGFDPGNDASPNDANIDTINPFSNPNPLNDPAEIDILNNWMNANRGGVLAMGDHHYLGASLCSKIPRVRKMRRWTNADNVPSISGPDRHDTNQDKTGTGVIGFDAQSDDTPQPIEVLKKRYSKYIFTTTAIPHPILCGADGVINIFPDHPHEGEVLGTLYDTGTGGTPVDLTAAYPGAAPEFPDYISGTGKPEPQIIALGHPLNSPRHEKNQPFNTNNPTHTNSSAPFGLVNVYNGEQAGVGRIVTDATWHHWFNINLVGLDTVASADRYRKIQNYFTNVAVWLCNEGLRNSILTTWVWGYLIREFDPMRFSAHDSIWRLGINARDALGRTASQCNTYEWISIYIPDLIPAFEIPHKFPCFSCPPIDIFEIGMLGGIMKQLIPLVEKYRIPEKFNRQHIDVQEINKAISKGLADGYEELLSTFEKSLESTTQLFRLAKKGLKKESLDLQVEMNTVALRIEIESILFNSPVFFSMLNDDKEHFIAVSISNAFGSLNAEPIKIYLKERNDALANAWYYKTNFTIIENAFQDGEILIIELYLDDELYNERNKIYDTVLSGEVRNWIGAYTANVRDLIQKNTPVAVKINISEAGKQ</sequence>
<protein>
    <submittedName>
        <fullName evidence="1">Uncharacterized protein</fullName>
    </submittedName>
</protein>
<reference evidence="1" key="1">
    <citation type="journal article" date="2009" name="ISME J.">
        <title>Functional metagenomics reveals diverse beta-lactamases in a remote Alaskan soil.</title>
        <authorList>
            <person name="Allen H.K."/>
            <person name="Moe L.A."/>
            <person name="Rodbumrer J."/>
            <person name="Gaarder A."/>
            <person name="Handelsman J."/>
        </authorList>
    </citation>
    <scope>NUCLEOTIDE SEQUENCE</scope>
</reference>
<name>C0ING7_9BACT</name>
<proteinExistence type="predicted"/>
<dbReference type="EMBL" id="EU408351">
    <property type="protein sequence ID" value="ACN58853.1"/>
    <property type="molecule type" value="Genomic_DNA"/>
</dbReference>
<gene>
    <name evidence="1" type="ORF">AKSOIL_0238</name>
</gene>
<accession>C0ING7</accession>
<evidence type="ECO:0000313" key="1">
    <source>
        <dbReference type="EMBL" id="ACN58853.1"/>
    </source>
</evidence>